<evidence type="ECO:0000256" key="2">
    <source>
        <dbReference type="ARBA" id="ARBA00023043"/>
    </source>
</evidence>
<dbReference type="eggNOG" id="KOG4177">
    <property type="taxonomic scope" value="Eukaryota"/>
</dbReference>
<reference evidence="6 7" key="1">
    <citation type="journal article" date="2010" name="Nature">
        <title>The Ectocarpus genome and the independent evolution of multicellularity in brown algae.</title>
        <authorList>
            <person name="Cock J.M."/>
            <person name="Sterck L."/>
            <person name="Rouze P."/>
            <person name="Scornet D."/>
            <person name="Allen A.E."/>
            <person name="Amoutzias G."/>
            <person name="Anthouard V."/>
            <person name="Artiguenave F."/>
            <person name="Aury J.M."/>
            <person name="Badger J.H."/>
            <person name="Beszteri B."/>
            <person name="Billiau K."/>
            <person name="Bonnet E."/>
            <person name="Bothwell J.H."/>
            <person name="Bowler C."/>
            <person name="Boyen C."/>
            <person name="Brownlee C."/>
            <person name="Carrano C.J."/>
            <person name="Charrier B."/>
            <person name="Cho G.Y."/>
            <person name="Coelho S.M."/>
            <person name="Collen J."/>
            <person name="Corre E."/>
            <person name="Da Silva C."/>
            <person name="Delage L."/>
            <person name="Delaroque N."/>
            <person name="Dittami S.M."/>
            <person name="Doulbeau S."/>
            <person name="Elias M."/>
            <person name="Farnham G."/>
            <person name="Gachon C.M."/>
            <person name="Gschloessl B."/>
            <person name="Heesch S."/>
            <person name="Jabbari K."/>
            <person name="Jubin C."/>
            <person name="Kawai H."/>
            <person name="Kimura K."/>
            <person name="Kloareg B."/>
            <person name="Kupper F.C."/>
            <person name="Lang D."/>
            <person name="Le Bail A."/>
            <person name="Leblanc C."/>
            <person name="Lerouge P."/>
            <person name="Lohr M."/>
            <person name="Lopez P.J."/>
            <person name="Martens C."/>
            <person name="Maumus F."/>
            <person name="Michel G."/>
            <person name="Miranda-Saavedra D."/>
            <person name="Morales J."/>
            <person name="Moreau H."/>
            <person name="Motomura T."/>
            <person name="Nagasato C."/>
            <person name="Napoli C.A."/>
            <person name="Nelson D.R."/>
            <person name="Nyvall-Collen P."/>
            <person name="Peters A.F."/>
            <person name="Pommier C."/>
            <person name="Potin P."/>
            <person name="Poulain J."/>
            <person name="Quesneville H."/>
            <person name="Read B."/>
            <person name="Rensing S.A."/>
            <person name="Ritter A."/>
            <person name="Rousvoal S."/>
            <person name="Samanta M."/>
            <person name="Samson G."/>
            <person name="Schroeder D.C."/>
            <person name="Segurens B."/>
            <person name="Strittmatter M."/>
            <person name="Tonon T."/>
            <person name="Tregear J.W."/>
            <person name="Valentin K."/>
            <person name="von Dassow P."/>
            <person name="Yamagishi T."/>
            <person name="Van de Peer Y."/>
            <person name="Wincker P."/>
        </authorList>
    </citation>
    <scope>NUCLEOTIDE SEQUENCE [LARGE SCALE GENOMIC DNA]</scope>
    <source>
        <strain evidence="7">Ec32 / CCAP1310/4</strain>
    </source>
</reference>
<dbReference type="OrthoDB" id="76816at2759"/>
<keyword evidence="2 3" id="KW-0040">ANK repeat</keyword>
<feature type="transmembrane region" description="Helical" evidence="5">
    <location>
        <begin position="12"/>
        <end position="32"/>
    </location>
</feature>
<dbReference type="InParanoid" id="D8LJW4"/>
<name>D8LJW4_ECTSI</name>
<dbReference type="SUPFAM" id="SSF48403">
    <property type="entry name" value="Ankyrin repeat"/>
    <property type="match status" value="1"/>
</dbReference>
<dbReference type="Gene3D" id="1.25.40.20">
    <property type="entry name" value="Ankyrin repeat-containing domain"/>
    <property type="match status" value="1"/>
</dbReference>
<evidence type="ECO:0000256" key="1">
    <source>
        <dbReference type="ARBA" id="ARBA00022737"/>
    </source>
</evidence>
<organism evidence="6 7">
    <name type="scientific">Ectocarpus siliculosus</name>
    <name type="common">Brown alga</name>
    <name type="synonym">Conferva siliculosa</name>
    <dbReference type="NCBI Taxonomy" id="2880"/>
    <lineage>
        <taxon>Eukaryota</taxon>
        <taxon>Sar</taxon>
        <taxon>Stramenopiles</taxon>
        <taxon>Ochrophyta</taxon>
        <taxon>PX clade</taxon>
        <taxon>Phaeophyceae</taxon>
        <taxon>Ectocarpales</taxon>
        <taxon>Ectocarpaceae</taxon>
        <taxon>Ectocarpus</taxon>
    </lineage>
</organism>
<evidence type="ECO:0000256" key="5">
    <source>
        <dbReference type="SAM" id="Phobius"/>
    </source>
</evidence>
<dbReference type="AlphaFoldDB" id="D8LJW4"/>
<dbReference type="EMBL" id="FN649727">
    <property type="protein sequence ID" value="CBN76015.1"/>
    <property type="molecule type" value="Genomic_DNA"/>
</dbReference>
<feature type="repeat" description="ANK" evidence="3">
    <location>
        <begin position="7"/>
        <end position="39"/>
    </location>
</feature>
<accession>D8LJW4</accession>
<gene>
    <name evidence="6" type="ORF">Esi_0277_0026</name>
</gene>
<dbReference type="EMBL" id="FN648461">
    <property type="protein sequence ID" value="CBN76015.1"/>
    <property type="molecule type" value="Genomic_DNA"/>
</dbReference>
<keyword evidence="5" id="KW-0472">Membrane</keyword>
<dbReference type="PROSITE" id="PS50297">
    <property type="entry name" value="ANK_REP_REGION"/>
    <property type="match status" value="3"/>
</dbReference>
<dbReference type="OMA" id="EDAVQIC"/>
<sequence>MLLPSRQGYTALLIACQCGTLDLAVLLIANGANLSAVTNRRMSALHLAAEGGDVDLVRMLLMAGAPLETRSSTGDTPLTLATYFGHVEAVEKLLAMGANPNAIDDDGHVAGRWYDEAVAEAVKKQISKTLRAARKQRQGSSVAVGEELEMPDVEPDSSTGLLA</sequence>
<keyword evidence="5" id="KW-0812">Transmembrane</keyword>
<keyword evidence="7" id="KW-1185">Reference proteome</keyword>
<feature type="repeat" description="ANK" evidence="3">
    <location>
        <begin position="40"/>
        <end position="72"/>
    </location>
</feature>
<dbReference type="SMART" id="SM00248">
    <property type="entry name" value="ANK"/>
    <property type="match status" value="3"/>
</dbReference>
<keyword evidence="5" id="KW-1133">Transmembrane helix</keyword>
<dbReference type="Pfam" id="PF12796">
    <property type="entry name" value="Ank_2"/>
    <property type="match status" value="1"/>
</dbReference>
<keyword evidence="1" id="KW-0677">Repeat</keyword>
<proteinExistence type="predicted"/>
<protein>
    <submittedName>
        <fullName evidence="6">Similar to ankyrin 2,3/unc44</fullName>
    </submittedName>
</protein>
<evidence type="ECO:0000256" key="4">
    <source>
        <dbReference type="SAM" id="MobiDB-lite"/>
    </source>
</evidence>
<evidence type="ECO:0000313" key="6">
    <source>
        <dbReference type="EMBL" id="CBN76015.1"/>
    </source>
</evidence>
<dbReference type="InterPro" id="IPR036770">
    <property type="entry name" value="Ankyrin_rpt-contain_sf"/>
</dbReference>
<feature type="repeat" description="ANK" evidence="3">
    <location>
        <begin position="73"/>
        <end position="105"/>
    </location>
</feature>
<evidence type="ECO:0000313" key="7">
    <source>
        <dbReference type="Proteomes" id="UP000002630"/>
    </source>
</evidence>
<evidence type="ECO:0000256" key="3">
    <source>
        <dbReference type="PROSITE-ProRule" id="PRU00023"/>
    </source>
</evidence>
<feature type="compositionally biased region" description="Acidic residues" evidence="4">
    <location>
        <begin position="146"/>
        <end position="155"/>
    </location>
</feature>
<dbReference type="PROSITE" id="PS50088">
    <property type="entry name" value="ANK_REPEAT"/>
    <property type="match status" value="3"/>
</dbReference>
<dbReference type="InterPro" id="IPR002110">
    <property type="entry name" value="Ankyrin_rpt"/>
</dbReference>
<dbReference type="STRING" id="2880.D8LJW4"/>
<dbReference type="PANTHER" id="PTHR24171">
    <property type="entry name" value="ANKYRIN REPEAT DOMAIN-CONTAINING PROTEIN 39-RELATED"/>
    <property type="match status" value="1"/>
</dbReference>
<feature type="region of interest" description="Disordered" evidence="4">
    <location>
        <begin position="135"/>
        <end position="163"/>
    </location>
</feature>
<dbReference type="Proteomes" id="UP000002630">
    <property type="component" value="Linkage Group LG02"/>
</dbReference>